<feature type="region of interest" description="Disordered" evidence="2">
    <location>
        <begin position="39"/>
        <end position="87"/>
    </location>
</feature>
<dbReference type="GO" id="GO:0006351">
    <property type="term" value="P:DNA-templated transcription"/>
    <property type="evidence" value="ECO:0007669"/>
    <property type="project" value="InterPro"/>
</dbReference>
<dbReference type="GO" id="GO:0003677">
    <property type="term" value="F:DNA binding"/>
    <property type="evidence" value="ECO:0007669"/>
    <property type="project" value="InterPro"/>
</dbReference>
<keyword evidence="1" id="KW-0539">Nucleus</keyword>
<dbReference type="STRING" id="1283841.A0A084QWZ6"/>
<dbReference type="InterPro" id="IPR053181">
    <property type="entry name" value="EcdB-like_regulator"/>
</dbReference>
<dbReference type="Proteomes" id="UP000028524">
    <property type="component" value="Unassembled WGS sequence"/>
</dbReference>
<evidence type="ECO:0000256" key="2">
    <source>
        <dbReference type="SAM" id="MobiDB-lite"/>
    </source>
</evidence>
<dbReference type="OrthoDB" id="4685598at2759"/>
<keyword evidence="5" id="KW-1185">Reference proteome</keyword>
<organism evidence="4 5">
    <name type="scientific">Stachybotrys chlorohalonatus (strain IBT 40285)</name>
    <dbReference type="NCBI Taxonomy" id="1283841"/>
    <lineage>
        <taxon>Eukaryota</taxon>
        <taxon>Fungi</taxon>
        <taxon>Dikarya</taxon>
        <taxon>Ascomycota</taxon>
        <taxon>Pezizomycotina</taxon>
        <taxon>Sordariomycetes</taxon>
        <taxon>Hypocreomycetidae</taxon>
        <taxon>Hypocreales</taxon>
        <taxon>Stachybotryaceae</taxon>
        <taxon>Stachybotrys</taxon>
    </lineage>
</organism>
<dbReference type="InterPro" id="IPR007219">
    <property type="entry name" value="XnlR_reg_dom"/>
</dbReference>
<dbReference type="PANTHER" id="PTHR47785">
    <property type="entry name" value="ZN(II)2CYS6 TRANSCRIPTION FACTOR (EUROFUNG)-RELATED-RELATED"/>
    <property type="match status" value="1"/>
</dbReference>
<evidence type="ECO:0000313" key="5">
    <source>
        <dbReference type="Proteomes" id="UP000028524"/>
    </source>
</evidence>
<sequence length="489" mass="53956">MLLVFTEKTPGSRAQSTLELDIADIRTRLGQITDLLLSSQSQPQRSPDHHFPSQETPASPSGSFGAAIPSAFAPSSPGGRGSHGSDVDGSEFPFMIIQSRPMMNILGLSPDTAQWLVNAERAAAESSQMQNCFGTGALRMFMLQSQPITAALAAFSEHVHTWYPLFSADFTEAFTSSIIEPNPHSVQSCLAMLVVAIGSLTTPRDTNAALHERPGQAYYEAAMAHLPAALQGYSLPSLQCLVLFALYQLCLIRPCQAHDYITIASFRAQNMLQSRTFPGGSKEDEGLRRAFWVILLVESEIAVQLDLPHSGIWAYEDIALPATTEAWHFAPPLADAETTETSPQSQSCTSSDSVLVYFLAEIAMRRMLQRCTTSVNMSAGGQLRYAPVIAQELELQLQLNEWYKCLPVALHFHMSPKSRDEVAELPAAQFLQTQYFACKASIYWPAVYQAMELSTACDELLQFCKEFFGSFVSFVGNPLDWRDFTRTCY</sequence>
<gene>
    <name evidence="4" type="ORF">S40285_08308</name>
</gene>
<dbReference type="GO" id="GO:0008270">
    <property type="term" value="F:zinc ion binding"/>
    <property type="evidence" value="ECO:0007669"/>
    <property type="project" value="InterPro"/>
</dbReference>
<name>A0A084QWZ6_STAC4</name>
<dbReference type="PANTHER" id="PTHR47785:SF3">
    <property type="entry name" value="ZN(2)-C6 FUNGAL-TYPE DOMAIN-CONTAINING PROTEIN"/>
    <property type="match status" value="1"/>
</dbReference>
<reference evidence="4 5" key="1">
    <citation type="journal article" date="2014" name="BMC Genomics">
        <title>Comparative genome sequencing reveals chemotype-specific gene clusters in the toxigenic black mold Stachybotrys.</title>
        <authorList>
            <person name="Semeiks J."/>
            <person name="Borek D."/>
            <person name="Otwinowski Z."/>
            <person name="Grishin N.V."/>
        </authorList>
    </citation>
    <scope>NUCLEOTIDE SEQUENCE [LARGE SCALE GENOMIC DNA]</scope>
    <source>
        <strain evidence="4 5">IBT 40285</strain>
    </source>
</reference>
<evidence type="ECO:0000259" key="3">
    <source>
        <dbReference type="Pfam" id="PF04082"/>
    </source>
</evidence>
<dbReference type="CDD" id="cd12148">
    <property type="entry name" value="fungal_TF_MHR"/>
    <property type="match status" value="1"/>
</dbReference>
<dbReference type="Pfam" id="PF04082">
    <property type="entry name" value="Fungal_trans"/>
    <property type="match status" value="1"/>
</dbReference>
<feature type="compositionally biased region" description="Low complexity" evidence="2">
    <location>
        <begin position="57"/>
        <end position="77"/>
    </location>
</feature>
<protein>
    <recommendedName>
        <fullName evidence="3">Xylanolytic transcriptional activator regulatory domain-containing protein</fullName>
    </recommendedName>
</protein>
<evidence type="ECO:0000256" key="1">
    <source>
        <dbReference type="ARBA" id="ARBA00023242"/>
    </source>
</evidence>
<feature type="domain" description="Xylanolytic transcriptional activator regulatory" evidence="3">
    <location>
        <begin position="154"/>
        <end position="322"/>
    </location>
</feature>
<dbReference type="InParanoid" id="A0A084QWZ6"/>
<accession>A0A084QWZ6</accession>
<dbReference type="EMBL" id="KL659848">
    <property type="protein sequence ID" value="KFA68481.1"/>
    <property type="molecule type" value="Genomic_DNA"/>
</dbReference>
<dbReference type="AlphaFoldDB" id="A0A084QWZ6"/>
<dbReference type="HOGENOM" id="CLU_036824_1_0_1"/>
<evidence type="ECO:0000313" key="4">
    <source>
        <dbReference type="EMBL" id="KFA68481.1"/>
    </source>
</evidence>
<proteinExistence type="predicted"/>